<dbReference type="RefSeq" id="WP_065022988.1">
    <property type="nucleotide sequence ID" value="NZ_LZMF01000013.1"/>
</dbReference>
<dbReference type="CDD" id="cd01097">
    <property type="entry name" value="Tetrahydromethanopterin_reductase"/>
    <property type="match status" value="1"/>
</dbReference>
<dbReference type="AlphaFoldDB" id="A0A1A3U8G4"/>
<dbReference type="EMBL" id="LZMF01000013">
    <property type="protein sequence ID" value="OBK90927.1"/>
    <property type="molecule type" value="Genomic_DNA"/>
</dbReference>
<dbReference type="NCBIfam" id="TIGR03621">
    <property type="entry name" value="F420_MSMEG_2516"/>
    <property type="match status" value="1"/>
</dbReference>
<dbReference type="InterPro" id="IPR050564">
    <property type="entry name" value="F420-G6PD/mer"/>
</dbReference>
<evidence type="ECO:0000259" key="2">
    <source>
        <dbReference type="Pfam" id="PF00296"/>
    </source>
</evidence>
<dbReference type="GO" id="GO:0016705">
    <property type="term" value="F:oxidoreductase activity, acting on paired donors, with incorporation or reduction of molecular oxygen"/>
    <property type="evidence" value="ECO:0007669"/>
    <property type="project" value="InterPro"/>
</dbReference>
<dbReference type="Pfam" id="PF00296">
    <property type="entry name" value="Bac_luciferase"/>
    <property type="match status" value="1"/>
</dbReference>
<feature type="domain" description="Luciferase-like" evidence="2">
    <location>
        <begin position="5"/>
        <end position="201"/>
    </location>
</feature>
<comment type="caution">
    <text evidence="3">The sequence shown here is derived from an EMBL/GenBank/DDBJ whole genome shotgun (WGS) entry which is preliminary data.</text>
</comment>
<dbReference type="PANTHER" id="PTHR43244:SF1">
    <property type="entry name" value="5,10-METHYLENETETRAHYDROMETHANOPTERIN REDUCTASE"/>
    <property type="match status" value="1"/>
</dbReference>
<keyword evidence="1" id="KW-0560">Oxidoreductase</keyword>
<dbReference type="InterPro" id="IPR019923">
    <property type="entry name" value="Lucif-like_OxRdtase_MSMEG_2516"/>
</dbReference>
<evidence type="ECO:0000256" key="1">
    <source>
        <dbReference type="ARBA" id="ARBA00023002"/>
    </source>
</evidence>
<protein>
    <submittedName>
        <fullName evidence="3">F420-dependent oxidoreductase</fullName>
    </submittedName>
</protein>
<evidence type="ECO:0000313" key="4">
    <source>
        <dbReference type="Proteomes" id="UP000093759"/>
    </source>
</evidence>
<dbReference type="InterPro" id="IPR036661">
    <property type="entry name" value="Luciferase-like_sf"/>
</dbReference>
<evidence type="ECO:0000313" key="3">
    <source>
        <dbReference type="EMBL" id="OBK90927.1"/>
    </source>
</evidence>
<sequence length="272" mass="28990">MDKQFRFGVGLHAVRSASALAETGRRLEGSGFDVLHVPDHLGAPAPFPALVAAAAATTTIRLGTYVLNACFYKPALLTRDIADTDLLSGGRLEIGLGAGYVRAEFEAAELPFPSAGRRIEYLEHLTTYVATHQPRVPILIAGSGDRLLTVAARHAGIIGLTGARVAGAADALAERISFVRAAAGDRFDDLELNLAITAVPTDASGLPDLSLTRQFAPTLSDQELLAMPAVLSGSPHEMADTLREYRRRYGLSYFTVQQNHAEAFAKVIAALR</sequence>
<dbReference type="Gene3D" id="3.20.20.30">
    <property type="entry name" value="Luciferase-like domain"/>
    <property type="match status" value="1"/>
</dbReference>
<accession>A0A1A3U8G4</accession>
<dbReference type="PANTHER" id="PTHR43244">
    <property type="match status" value="1"/>
</dbReference>
<dbReference type="Proteomes" id="UP000093759">
    <property type="component" value="Unassembled WGS sequence"/>
</dbReference>
<proteinExistence type="predicted"/>
<gene>
    <name evidence="3" type="ORF">A5648_00475</name>
</gene>
<dbReference type="SUPFAM" id="SSF51679">
    <property type="entry name" value="Bacterial luciferase-like"/>
    <property type="match status" value="1"/>
</dbReference>
<reference evidence="4" key="1">
    <citation type="submission" date="2016-06" db="EMBL/GenBank/DDBJ databases">
        <authorList>
            <person name="Sutton G."/>
            <person name="Brinkac L."/>
            <person name="Sanka R."/>
            <person name="Adams M."/>
            <person name="Lau E."/>
            <person name="Garcia-Basteiro A."/>
            <person name="Lopez-Varela E."/>
            <person name="Palencia S."/>
        </authorList>
    </citation>
    <scope>NUCLEOTIDE SEQUENCE [LARGE SCALE GENOMIC DNA]</scope>
    <source>
        <strain evidence="4">1274684.2</strain>
    </source>
</reference>
<organism evidence="3 4">
    <name type="scientific">Mycolicibacter sinensis (strain JDM601)</name>
    <name type="common">Mycobacterium sinense</name>
    <dbReference type="NCBI Taxonomy" id="875328"/>
    <lineage>
        <taxon>Bacteria</taxon>
        <taxon>Bacillati</taxon>
        <taxon>Actinomycetota</taxon>
        <taxon>Actinomycetes</taxon>
        <taxon>Mycobacteriales</taxon>
        <taxon>Mycobacteriaceae</taxon>
        <taxon>Mycolicibacter</taxon>
    </lineage>
</organism>
<dbReference type="InterPro" id="IPR011251">
    <property type="entry name" value="Luciferase-like_dom"/>
</dbReference>
<name>A0A1A3U8G4_MYCSD</name>